<name>A0ABY7NKQ8_9SPHN</name>
<dbReference type="Pfam" id="PF08530">
    <property type="entry name" value="PepX_C"/>
    <property type="match status" value="1"/>
</dbReference>
<evidence type="ECO:0000259" key="3">
    <source>
        <dbReference type="SMART" id="SM00939"/>
    </source>
</evidence>
<evidence type="ECO:0000313" key="4">
    <source>
        <dbReference type="EMBL" id="WBO21933.1"/>
    </source>
</evidence>
<feature type="domain" description="Xaa-Pro dipeptidyl-peptidase C-terminal" evidence="3">
    <location>
        <begin position="370"/>
        <end position="630"/>
    </location>
</feature>
<dbReference type="InterPro" id="IPR013736">
    <property type="entry name" value="Xaa-Pro_dipept_C"/>
</dbReference>
<dbReference type="InterPro" id="IPR008979">
    <property type="entry name" value="Galactose-bd-like_sf"/>
</dbReference>
<gene>
    <name evidence="4" type="ORF">PBT88_17485</name>
</gene>
<dbReference type="SUPFAM" id="SSF49785">
    <property type="entry name" value="Galactose-binding domain-like"/>
    <property type="match status" value="1"/>
</dbReference>
<dbReference type="EMBL" id="CP115174">
    <property type="protein sequence ID" value="WBO21933.1"/>
    <property type="molecule type" value="Genomic_DNA"/>
</dbReference>
<keyword evidence="1 4" id="KW-0378">Hydrolase</keyword>
<dbReference type="NCBIfam" id="TIGR00976">
    <property type="entry name" value="CocE_NonD"/>
    <property type="match status" value="1"/>
</dbReference>
<dbReference type="Pfam" id="PF02129">
    <property type="entry name" value="Peptidase_S15"/>
    <property type="match status" value="1"/>
</dbReference>
<dbReference type="SUPFAM" id="SSF53474">
    <property type="entry name" value="alpha/beta-Hydrolases"/>
    <property type="match status" value="1"/>
</dbReference>
<dbReference type="Gene3D" id="2.60.120.260">
    <property type="entry name" value="Galactose-binding domain-like"/>
    <property type="match status" value="1"/>
</dbReference>
<dbReference type="InterPro" id="IPR005674">
    <property type="entry name" value="CocE/Ser_esterase"/>
</dbReference>
<evidence type="ECO:0000313" key="5">
    <source>
        <dbReference type="Proteomes" id="UP001210865"/>
    </source>
</evidence>
<sequence>MTMTALPLLALALATLPQGAAAAPVTPMTPDVVASYDAVRPDADYIKRVVMIPMRDGVKLYTVIVMRKGTANGPILLSRTPYDAKGSTERTASQKITEILPAMDADFVNDGYIRVYQDIRGLYHSEGQFVMTRPIIGPLNHTKVDESTDAYDTIDWLVKHVPESNGKVGVVGSSYLGFTTLMAEINPHPALKAAVPQSPMVDTWIGDDDFHNGAFRVPSLDYFLGQSTDKANAGAKIARGAGDDYATYLAAGSVGDFARQWGIENVPSVRKVMENPAYTDFWSLQAVDKWMAARPLTVPTMLVVGQWDQEDSYGAPAVYRALEPKDKNNDMVSLVIGPWRHSGVNHYGYDLGALTFTGDTAEEFRAHTMKPFFDHWLKGAPDPHTPPVLTYATGVNHWDVSPKWPMGTPTPLYLDAGLRAGFAAPGAEGHDEYVADPSKPVPFLPRPVDMAAGSQWKTWLVHDQRFVDGRPDVISYRTGALDKPVHIMGAPQVDLFAATSGTDSDWVVKLIDVAPDSTPEGPDQGSKPANPGYELPIGIEIFRGRYVHSLSQPAALTPGQPENYRFALPNVDHVFLPGHRIMVQIQSSLFPLYDRNPQTYVDNIFNAKPQDYRAATQSIYHGGAHASAILLPIVADTGSASVPAPLGVSAP</sequence>
<evidence type="ECO:0000256" key="2">
    <source>
        <dbReference type="SAM" id="SignalP"/>
    </source>
</evidence>
<protein>
    <submittedName>
        <fullName evidence="4">CocE/NonD family hydrolase</fullName>
    </submittedName>
</protein>
<dbReference type="SMART" id="SM00939">
    <property type="entry name" value="PepX_C"/>
    <property type="match status" value="1"/>
</dbReference>
<keyword evidence="2" id="KW-0732">Signal</keyword>
<accession>A0ABY7NKQ8</accession>
<dbReference type="InterPro" id="IPR000383">
    <property type="entry name" value="Xaa-Pro-like_dom"/>
</dbReference>
<feature type="chain" id="PRO_5045150968" evidence="2">
    <location>
        <begin position="23"/>
        <end position="651"/>
    </location>
</feature>
<dbReference type="PANTHER" id="PTHR43056">
    <property type="entry name" value="PEPTIDASE S9 PROLYL OLIGOPEPTIDASE"/>
    <property type="match status" value="1"/>
</dbReference>
<dbReference type="GO" id="GO:0016787">
    <property type="term" value="F:hydrolase activity"/>
    <property type="evidence" value="ECO:0007669"/>
    <property type="project" value="UniProtKB-KW"/>
</dbReference>
<proteinExistence type="predicted"/>
<evidence type="ECO:0000256" key="1">
    <source>
        <dbReference type="ARBA" id="ARBA00022801"/>
    </source>
</evidence>
<organism evidence="4 5">
    <name type="scientific">Sphingomonas abietis</name>
    <dbReference type="NCBI Taxonomy" id="3012344"/>
    <lineage>
        <taxon>Bacteria</taxon>
        <taxon>Pseudomonadati</taxon>
        <taxon>Pseudomonadota</taxon>
        <taxon>Alphaproteobacteria</taxon>
        <taxon>Sphingomonadales</taxon>
        <taxon>Sphingomonadaceae</taxon>
        <taxon>Sphingomonas</taxon>
    </lineage>
</organism>
<dbReference type="PANTHER" id="PTHR43056:SF10">
    <property type="entry name" value="COCE_NOND FAMILY, PUTATIVE (AFU_ORTHOLOGUE AFUA_7G00600)-RELATED"/>
    <property type="match status" value="1"/>
</dbReference>
<dbReference type="InterPro" id="IPR029058">
    <property type="entry name" value="AB_hydrolase_fold"/>
</dbReference>
<reference evidence="4 5" key="1">
    <citation type="submission" date="2022-12" db="EMBL/GenBank/DDBJ databases">
        <title>Sphingomonas abieness sp. nov., an endophytic bacterium isolated from Abies koreana.</title>
        <authorList>
            <person name="Jiang L."/>
            <person name="Lee J."/>
        </authorList>
    </citation>
    <scope>NUCLEOTIDE SEQUENCE [LARGE SCALE GENOMIC DNA]</scope>
    <source>
        <strain evidence="5">PAMB 00755</strain>
    </source>
</reference>
<dbReference type="Gene3D" id="3.40.50.1820">
    <property type="entry name" value="alpha/beta hydrolase"/>
    <property type="match status" value="1"/>
</dbReference>
<dbReference type="Proteomes" id="UP001210865">
    <property type="component" value="Chromosome"/>
</dbReference>
<dbReference type="Gene3D" id="1.10.3020.10">
    <property type="entry name" value="alpha-amino acid ester hydrolase ( Helical cap domain)"/>
    <property type="match status" value="1"/>
</dbReference>
<feature type="signal peptide" evidence="2">
    <location>
        <begin position="1"/>
        <end position="22"/>
    </location>
</feature>
<dbReference type="InterPro" id="IPR050585">
    <property type="entry name" value="Xaa-Pro_dipeptidyl-ppase/CocE"/>
</dbReference>
<keyword evidence="5" id="KW-1185">Reference proteome</keyword>